<dbReference type="KEGG" id="nmv:NITMOv2_2063"/>
<proteinExistence type="predicted"/>
<dbReference type="OrthoDB" id="9794231at2"/>
<keyword evidence="2" id="KW-1185">Reference proteome</keyword>
<reference evidence="1 2" key="1">
    <citation type="journal article" date="2015" name="Proc. Natl. Acad. Sci. U.S.A.">
        <title>Expanded metabolic versatility of ubiquitous nitrite-oxidizing bacteria from the genus Nitrospira.</title>
        <authorList>
            <person name="Koch H."/>
            <person name="Lucker S."/>
            <person name="Albertsen M."/>
            <person name="Kitzinger K."/>
            <person name="Herbold C."/>
            <person name="Spieck E."/>
            <person name="Nielsen P.H."/>
            <person name="Wagner M."/>
            <person name="Daims H."/>
        </authorList>
    </citation>
    <scope>NUCLEOTIDE SEQUENCE [LARGE SCALE GENOMIC DNA]</scope>
    <source>
        <strain evidence="1 2">NSP M-1</strain>
    </source>
</reference>
<dbReference type="EMBL" id="CP011801">
    <property type="protein sequence ID" value="ALA58480.1"/>
    <property type="molecule type" value="Genomic_DNA"/>
</dbReference>
<evidence type="ECO:0000313" key="2">
    <source>
        <dbReference type="Proteomes" id="UP000069205"/>
    </source>
</evidence>
<dbReference type="Proteomes" id="UP000069205">
    <property type="component" value="Chromosome"/>
</dbReference>
<accession>A0A0K2GC07</accession>
<dbReference type="PATRIC" id="fig|42253.5.peg.2035"/>
<sequence>MAVSAKQQTDITAALVRLYVFLTQYLDRCLDEAARATYPEAELQAHLTETRRQLMDILSVNPVVKGKLAEECDRILALGAACLSSGPADAQRRKTIDAERAVLRSKTIALSDVVAVFRALE</sequence>
<dbReference type="STRING" id="42253.NITMOv2_2063"/>
<dbReference type="AlphaFoldDB" id="A0A0K2GC07"/>
<protein>
    <submittedName>
        <fullName evidence="1">Uncharacterized protein</fullName>
    </submittedName>
</protein>
<name>A0A0K2GC07_NITMO</name>
<organism evidence="1 2">
    <name type="scientific">Nitrospira moscoviensis</name>
    <dbReference type="NCBI Taxonomy" id="42253"/>
    <lineage>
        <taxon>Bacteria</taxon>
        <taxon>Pseudomonadati</taxon>
        <taxon>Nitrospirota</taxon>
        <taxon>Nitrospiria</taxon>
        <taxon>Nitrospirales</taxon>
        <taxon>Nitrospiraceae</taxon>
        <taxon>Nitrospira</taxon>
    </lineage>
</organism>
<evidence type="ECO:0000313" key="1">
    <source>
        <dbReference type="EMBL" id="ALA58480.1"/>
    </source>
</evidence>
<gene>
    <name evidence="1" type="ORF">NITMOv2_2063</name>
</gene>
<dbReference type="RefSeq" id="WP_053379643.1">
    <property type="nucleotide sequence ID" value="NZ_CP011801.1"/>
</dbReference>